<keyword evidence="1" id="KW-0812">Transmembrane</keyword>
<evidence type="ECO:0000313" key="3">
    <source>
        <dbReference type="Proteomes" id="UP000593979"/>
    </source>
</evidence>
<protein>
    <submittedName>
        <fullName evidence="2">Uncharacterized protein</fullName>
    </submittedName>
</protein>
<dbReference type="EMBL" id="MT774383">
    <property type="protein sequence ID" value="QOR58776.1"/>
    <property type="molecule type" value="Genomic_DNA"/>
</dbReference>
<dbReference type="KEGG" id="vg:65129257"/>
<feature type="transmembrane region" description="Helical" evidence="1">
    <location>
        <begin position="90"/>
        <end position="108"/>
    </location>
</feature>
<dbReference type="GeneID" id="65129257"/>
<sequence>MNLFAVPLRGVGDSIRIAIDDLRMANVFIAKSYTKDTIIQLKDSLIEKQNIKINYLSNSYEEMKRYASASELARNRLEDNLNKSKKKTKIITGVAGAFASAFLVLLLVK</sequence>
<keyword evidence="3" id="KW-1185">Reference proteome</keyword>
<keyword evidence="1" id="KW-0472">Membrane</keyword>
<name>A0A7M1RWV1_9CAUD</name>
<dbReference type="RefSeq" id="YP_010110934.1">
    <property type="nucleotide sequence ID" value="NC_055876.1"/>
</dbReference>
<reference evidence="2 3" key="1">
    <citation type="submission" date="2020-07" db="EMBL/GenBank/DDBJ databases">
        <title>Taxonomic proposal: Crassvirales, a new order of highly abundant and diverse bacterial viruses.</title>
        <authorList>
            <person name="Shkoporov A.N."/>
            <person name="Stockdale S.R."/>
            <person name="Guerin E."/>
            <person name="Ross R.P."/>
            <person name="Hill C."/>
        </authorList>
    </citation>
    <scope>NUCLEOTIDE SEQUENCE [LARGE SCALE GENOMIC DNA]</scope>
</reference>
<evidence type="ECO:0000313" key="2">
    <source>
        <dbReference type="EMBL" id="QOR58776.1"/>
    </source>
</evidence>
<proteinExistence type="predicted"/>
<organism evidence="2 3">
    <name type="scientific">uncultured phage cr11_1</name>
    <dbReference type="NCBI Taxonomy" id="2772067"/>
    <lineage>
        <taxon>Viruses</taxon>
        <taxon>Duplodnaviria</taxon>
        <taxon>Heunggongvirae</taxon>
        <taxon>Uroviricota</taxon>
        <taxon>Caudoviricetes</taxon>
        <taxon>Crassvirales</taxon>
        <taxon>Intestiviridae</taxon>
        <taxon>Crudevirinae</taxon>
        <taxon>Delmidovirus</taxon>
        <taxon>Delmidovirus splanchnicus</taxon>
    </lineage>
</organism>
<accession>A0A7M1RWV1</accession>
<dbReference type="Proteomes" id="UP000593979">
    <property type="component" value="Segment"/>
</dbReference>
<keyword evidence="1" id="KW-1133">Transmembrane helix</keyword>
<evidence type="ECO:0000256" key="1">
    <source>
        <dbReference type="SAM" id="Phobius"/>
    </source>
</evidence>